<evidence type="ECO:0000313" key="2">
    <source>
        <dbReference type="EMBL" id="PRX56467.1"/>
    </source>
</evidence>
<evidence type="ECO:0000313" key="3">
    <source>
        <dbReference type="Proteomes" id="UP000237640"/>
    </source>
</evidence>
<keyword evidence="1" id="KW-0812">Transmembrane</keyword>
<accession>A0A2T0MFV0</accession>
<evidence type="ECO:0008006" key="4">
    <source>
        <dbReference type="Google" id="ProtNLM"/>
    </source>
</evidence>
<comment type="caution">
    <text evidence="2">The sequence shown here is derived from an EMBL/GenBank/DDBJ whole genome shotgun (WGS) entry which is preliminary data.</text>
</comment>
<feature type="transmembrane region" description="Helical" evidence="1">
    <location>
        <begin position="169"/>
        <end position="193"/>
    </location>
</feature>
<evidence type="ECO:0000256" key="1">
    <source>
        <dbReference type="SAM" id="Phobius"/>
    </source>
</evidence>
<dbReference type="OrthoDB" id="117053at2"/>
<proteinExistence type="predicted"/>
<organism evidence="2 3">
    <name type="scientific">Flagellimonas meridianipacifica</name>
    <dbReference type="NCBI Taxonomy" id="1080225"/>
    <lineage>
        <taxon>Bacteria</taxon>
        <taxon>Pseudomonadati</taxon>
        <taxon>Bacteroidota</taxon>
        <taxon>Flavobacteriia</taxon>
        <taxon>Flavobacteriales</taxon>
        <taxon>Flavobacteriaceae</taxon>
        <taxon>Flagellimonas</taxon>
    </lineage>
</organism>
<reference evidence="2 3" key="1">
    <citation type="submission" date="2018-03" db="EMBL/GenBank/DDBJ databases">
        <title>Genomic Encyclopedia of Archaeal and Bacterial Type Strains, Phase II (KMG-II): from individual species to whole genera.</title>
        <authorList>
            <person name="Goeker M."/>
        </authorList>
    </citation>
    <scope>NUCLEOTIDE SEQUENCE [LARGE SCALE GENOMIC DNA]</scope>
    <source>
        <strain evidence="2 3">DSM 25027</strain>
    </source>
</reference>
<dbReference type="AlphaFoldDB" id="A0A2T0MFV0"/>
<keyword evidence="3" id="KW-1185">Reference proteome</keyword>
<gene>
    <name evidence="2" type="ORF">CLV81_0464</name>
</gene>
<feature type="transmembrane region" description="Helical" evidence="1">
    <location>
        <begin position="200"/>
        <end position="216"/>
    </location>
</feature>
<sequence>MKRLQLFEFEDFDWLPLDLRSGATNLIKVLHRLVGTSEVLSNLILSVREKVDFNQIVDLGSGSGGPMIETIWKINEERQDSQVNLLLTDLYPNTKTIADINALNLSNVSYHPESLDAQKMDTAPEGLKTMIASFHHMRPSIAKQILDKAEHSGEPLLIYEIAKNNVPILIWWILLPISLIILVIMSLCMTLFVRPLRAKQLLFTYLIPLIPIIYAWDGQASLMRTYTFKDVEELLGERKNEKYVWEISDAKKRNGKNAGYYILGYPVK</sequence>
<dbReference type="EMBL" id="PVYX01000001">
    <property type="protein sequence ID" value="PRX56467.1"/>
    <property type="molecule type" value="Genomic_DNA"/>
</dbReference>
<keyword evidence="1" id="KW-1133">Transmembrane helix</keyword>
<protein>
    <recommendedName>
        <fullName evidence="4">Class I SAM-dependent methyltransferase</fullName>
    </recommendedName>
</protein>
<dbReference type="Proteomes" id="UP000237640">
    <property type="component" value="Unassembled WGS sequence"/>
</dbReference>
<keyword evidence="1" id="KW-0472">Membrane</keyword>
<dbReference type="RefSeq" id="WP_106143439.1">
    <property type="nucleotide sequence ID" value="NZ_PVYX01000001.1"/>
</dbReference>
<name>A0A2T0MFV0_9FLAO</name>